<evidence type="ECO:0000256" key="2">
    <source>
        <dbReference type="ARBA" id="ARBA00023125"/>
    </source>
</evidence>
<dbReference type="GO" id="GO:0006351">
    <property type="term" value="P:DNA-templated transcription"/>
    <property type="evidence" value="ECO:0007669"/>
    <property type="project" value="InterPro"/>
</dbReference>
<dbReference type="AlphaFoldDB" id="A0A072PTZ5"/>
<dbReference type="GeneID" id="25275702"/>
<dbReference type="PANTHER" id="PTHR47424">
    <property type="entry name" value="REGULATORY PROTEIN GAL4"/>
    <property type="match status" value="1"/>
</dbReference>
<keyword evidence="1" id="KW-0805">Transcription regulation</keyword>
<evidence type="ECO:0000256" key="3">
    <source>
        <dbReference type="ARBA" id="ARBA00023163"/>
    </source>
</evidence>
<gene>
    <name evidence="6" type="ORF">A1O9_00751</name>
</gene>
<evidence type="ECO:0000256" key="4">
    <source>
        <dbReference type="ARBA" id="ARBA00023242"/>
    </source>
</evidence>
<dbReference type="GO" id="GO:0000435">
    <property type="term" value="P:positive regulation of transcription from RNA polymerase II promoter by galactose"/>
    <property type="evidence" value="ECO:0007669"/>
    <property type="project" value="TreeGrafter"/>
</dbReference>
<dbReference type="Proteomes" id="UP000027920">
    <property type="component" value="Unassembled WGS sequence"/>
</dbReference>
<sequence>MAGSFLPPRLIADGYVNQYFQTSHNLYPVLEKASFIGRYEHFWGGLPTEGQGFELWIAVLYMVMALGHQCSTIDPDPSVRTRALECTDGEMCFLMARSTFADVPFRGGDLSAATSMFLGFIWLYNQQRFHESYAILGAAARVGYAIGLHRQPSQLENPKVATMKTLWWCLFIYETELATFSGRPCAIQPREVDVEPFPLDTSPTDLQYIETMRQFSHMTWDAYEKVYSLSYRHMTIGDRIDELRKHDGVFVSWYDSWLHESSWSREPYGLILRLRYLNIRILLHRAFLNLTILRTKKGRDSRQELISAAASCVKMALSFVTITTESIHISSSGIIQAALFHVIGYLWNATMTLLLYAKNRSIHAVLSEKGVQYQEVVARIELAIEFFATHQDGSSTAQTAARKITLLVGKLQDSQRGSQSLSPETSTFMAAPGLESPDQPLEFLSELNDPGFIFSDNSFPTIFGLSPSPIFTRGENTEILRTDWPAQDDAPPFYEAFG</sequence>
<evidence type="ECO:0000256" key="1">
    <source>
        <dbReference type="ARBA" id="ARBA00023015"/>
    </source>
</evidence>
<dbReference type="GO" id="GO:0008270">
    <property type="term" value="F:zinc ion binding"/>
    <property type="evidence" value="ECO:0007669"/>
    <property type="project" value="InterPro"/>
</dbReference>
<evidence type="ECO:0000259" key="5">
    <source>
        <dbReference type="SMART" id="SM00906"/>
    </source>
</evidence>
<keyword evidence="7" id="KW-1185">Reference proteome</keyword>
<reference evidence="6 7" key="1">
    <citation type="submission" date="2013-03" db="EMBL/GenBank/DDBJ databases">
        <title>The Genome Sequence of Exophiala aquamarina CBS 119918.</title>
        <authorList>
            <consortium name="The Broad Institute Genomics Platform"/>
            <person name="Cuomo C."/>
            <person name="de Hoog S."/>
            <person name="Gorbushina A."/>
            <person name="Walker B."/>
            <person name="Young S.K."/>
            <person name="Zeng Q."/>
            <person name="Gargeya S."/>
            <person name="Fitzgerald M."/>
            <person name="Haas B."/>
            <person name="Abouelleil A."/>
            <person name="Allen A.W."/>
            <person name="Alvarado L."/>
            <person name="Arachchi H.M."/>
            <person name="Berlin A.M."/>
            <person name="Chapman S.B."/>
            <person name="Gainer-Dewar J."/>
            <person name="Goldberg J."/>
            <person name="Griggs A."/>
            <person name="Gujja S."/>
            <person name="Hansen M."/>
            <person name="Howarth C."/>
            <person name="Imamovic A."/>
            <person name="Ireland A."/>
            <person name="Larimer J."/>
            <person name="McCowan C."/>
            <person name="Murphy C."/>
            <person name="Pearson M."/>
            <person name="Poon T.W."/>
            <person name="Priest M."/>
            <person name="Roberts A."/>
            <person name="Saif S."/>
            <person name="Shea T."/>
            <person name="Sisk P."/>
            <person name="Sykes S."/>
            <person name="Wortman J."/>
            <person name="Nusbaum C."/>
            <person name="Birren B."/>
        </authorList>
    </citation>
    <scope>NUCLEOTIDE SEQUENCE [LARGE SCALE GENOMIC DNA]</scope>
    <source>
        <strain evidence="6 7">CBS 119918</strain>
    </source>
</reference>
<dbReference type="Pfam" id="PF04082">
    <property type="entry name" value="Fungal_trans"/>
    <property type="match status" value="1"/>
</dbReference>
<organism evidence="6 7">
    <name type="scientific">Exophiala aquamarina CBS 119918</name>
    <dbReference type="NCBI Taxonomy" id="1182545"/>
    <lineage>
        <taxon>Eukaryota</taxon>
        <taxon>Fungi</taxon>
        <taxon>Dikarya</taxon>
        <taxon>Ascomycota</taxon>
        <taxon>Pezizomycotina</taxon>
        <taxon>Eurotiomycetes</taxon>
        <taxon>Chaetothyriomycetidae</taxon>
        <taxon>Chaetothyriales</taxon>
        <taxon>Herpotrichiellaceae</taxon>
        <taxon>Exophiala</taxon>
    </lineage>
</organism>
<dbReference type="GO" id="GO:0000981">
    <property type="term" value="F:DNA-binding transcription factor activity, RNA polymerase II-specific"/>
    <property type="evidence" value="ECO:0007669"/>
    <property type="project" value="TreeGrafter"/>
</dbReference>
<dbReference type="EMBL" id="AMGV01000001">
    <property type="protein sequence ID" value="KEF62778.1"/>
    <property type="molecule type" value="Genomic_DNA"/>
</dbReference>
<dbReference type="PANTHER" id="PTHR47424:SF3">
    <property type="entry name" value="REGULATORY PROTEIN GAL4"/>
    <property type="match status" value="1"/>
</dbReference>
<keyword evidence="2" id="KW-0238">DNA-binding</keyword>
<dbReference type="InterPro" id="IPR051127">
    <property type="entry name" value="Fungal_SecMet_Regulators"/>
</dbReference>
<protein>
    <recommendedName>
        <fullName evidence="5">Xylanolytic transcriptional activator regulatory domain-containing protein</fullName>
    </recommendedName>
</protein>
<dbReference type="RefSeq" id="XP_013265368.1">
    <property type="nucleotide sequence ID" value="XM_013409914.1"/>
</dbReference>
<accession>A0A072PTZ5</accession>
<dbReference type="GO" id="GO:0005634">
    <property type="term" value="C:nucleus"/>
    <property type="evidence" value="ECO:0007669"/>
    <property type="project" value="TreeGrafter"/>
</dbReference>
<dbReference type="InterPro" id="IPR007219">
    <property type="entry name" value="XnlR_reg_dom"/>
</dbReference>
<dbReference type="GO" id="GO:0000978">
    <property type="term" value="F:RNA polymerase II cis-regulatory region sequence-specific DNA binding"/>
    <property type="evidence" value="ECO:0007669"/>
    <property type="project" value="TreeGrafter"/>
</dbReference>
<dbReference type="OrthoDB" id="2571985at2759"/>
<comment type="caution">
    <text evidence="6">The sequence shown here is derived from an EMBL/GenBank/DDBJ whole genome shotgun (WGS) entry which is preliminary data.</text>
</comment>
<dbReference type="VEuPathDB" id="FungiDB:A1O9_00751"/>
<keyword evidence="4" id="KW-0539">Nucleus</keyword>
<dbReference type="SMART" id="SM00906">
    <property type="entry name" value="Fungal_trans"/>
    <property type="match status" value="1"/>
</dbReference>
<dbReference type="HOGENOM" id="CLU_025393_0_0_1"/>
<evidence type="ECO:0000313" key="6">
    <source>
        <dbReference type="EMBL" id="KEF62778.1"/>
    </source>
</evidence>
<keyword evidence="3" id="KW-0804">Transcription</keyword>
<dbReference type="CDD" id="cd12148">
    <property type="entry name" value="fungal_TF_MHR"/>
    <property type="match status" value="1"/>
</dbReference>
<proteinExistence type="predicted"/>
<evidence type="ECO:0000313" key="7">
    <source>
        <dbReference type="Proteomes" id="UP000027920"/>
    </source>
</evidence>
<feature type="domain" description="Xylanolytic transcriptional activator regulatory" evidence="5">
    <location>
        <begin position="132"/>
        <end position="204"/>
    </location>
</feature>
<name>A0A072PTZ5_9EURO</name>